<dbReference type="AlphaFoldDB" id="A0AAQ4RCI8"/>
<dbReference type="GeneTree" id="ENSGT00940000157815"/>
<evidence type="ECO:0000256" key="3">
    <source>
        <dbReference type="ARBA" id="ARBA00022729"/>
    </source>
</evidence>
<dbReference type="SMART" id="SM00261">
    <property type="entry name" value="FU"/>
    <property type="match status" value="2"/>
</dbReference>
<evidence type="ECO:0000313" key="8">
    <source>
        <dbReference type="Proteomes" id="UP000007635"/>
    </source>
</evidence>
<feature type="domain" description="R-spondin Fu-CRD" evidence="6">
    <location>
        <begin position="9"/>
        <end position="110"/>
    </location>
</feature>
<dbReference type="Ensembl" id="ENSGACT00000079803.1">
    <property type="protein sequence ID" value="ENSGACP00000059841.1"/>
    <property type="gene ID" value="ENSGACG00000033347.1"/>
</dbReference>
<protein>
    <submittedName>
        <fullName evidence="7">R-spondin 3</fullName>
    </submittedName>
</protein>
<dbReference type="PANTHER" id="PTHR46987">
    <property type="entry name" value="NEUROHYPOPHYSIAL HORMONES, N-TERMINAL DOMAIN CONTAINING PROTEIN"/>
    <property type="match status" value="1"/>
</dbReference>
<keyword evidence="2" id="KW-0964">Secreted</keyword>
<evidence type="ECO:0000256" key="5">
    <source>
        <dbReference type="ARBA" id="ARBA00023180"/>
    </source>
</evidence>
<dbReference type="InterPro" id="IPR009030">
    <property type="entry name" value="Growth_fac_rcpt_cys_sf"/>
</dbReference>
<proteinExistence type="predicted"/>
<keyword evidence="3" id="KW-0732">Signal</keyword>
<evidence type="ECO:0000256" key="2">
    <source>
        <dbReference type="ARBA" id="ARBA00022525"/>
    </source>
</evidence>
<dbReference type="SUPFAM" id="SSF57184">
    <property type="entry name" value="Growth factor receptor domain"/>
    <property type="match status" value="1"/>
</dbReference>
<dbReference type="Pfam" id="PF15913">
    <property type="entry name" value="Furin-like_2"/>
    <property type="match status" value="1"/>
</dbReference>
<evidence type="ECO:0000313" key="7">
    <source>
        <dbReference type="Ensembl" id="ENSGACP00000059841.1"/>
    </source>
</evidence>
<keyword evidence="4" id="KW-1015">Disulfide bond</keyword>
<reference evidence="7" key="3">
    <citation type="submission" date="2025-09" db="UniProtKB">
        <authorList>
            <consortium name="Ensembl"/>
        </authorList>
    </citation>
    <scope>IDENTIFICATION</scope>
</reference>
<accession>A0AAQ4RCI8</accession>
<dbReference type="InterPro" id="IPR043601">
    <property type="entry name" value="Rspo_Fu-CRD_dom"/>
</dbReference>
<organism evidence="7 8">
    <name type="scientific">Gasterosteus aculeatus aculeatus</name>
    <name type="common">three-spined stickleback</name>
    <dbReference type="NCBI Taxonomy" id="481459"/>
    <lineage>
        <taxon>Eukaryota</taxon>
        <taxon>Metazoa</taxon>
        <taxon>Chordata</taxon>
        <taxon>Craniata</taxon>
        <taxon>Vertebrata</taxon>
        <taxon>Euteleostomi</taxon>
        <taxon>Actinopterygii</taxon>
        <taxon>Neopterygii</taxon>
        <taxon>Teleostei</taxon>
        <taxon>Neoteleostei</taxon>
        <taxon>Acanthomorphata</taxon>
        <taxon>Eupercaria</taxon>
        <taxon>Perciformes</taxon>
        <taxon>Cottioidei</taxon>
        <taxon>Gasterosteales</taxon>
        <taxon>Gasterosteidae</taxon>
        <taxon>Gasterosteus</taxon>
    </lineage>
</organism>
<dbReference type="InterPro" id="IPR006212">
    <property type="entry name" value="Furin_repeat"/>
</dbReference>
<evidence type="ECO:0000259" key="6">
    <source>
        <dbReference type="Pfam" id="PF15913"/>
    </source>
</evidence>
<sequence>VASYPHCPAGCATCSVPNGCLSCKPRLFFHLELDGMRQRGTCVSSCPRGHYGMRSPHISTCASRYRWDDCSSCFSENFCTLCHPGHFLFRGKCESRCPDGLTADTVLRECTGEATSSALLIQAVCKTCVFVYALRPTMSGLCVFVSECSVGCEMSTRTHRKRQETHSRQVLRPSECQVVCHHKENRVGFNKLESVL</sequence>
<dbReference type="Proteomes" id="UP000007635">
    <property type="component" value="Chromosome XVIII"/>
</dbReference>
<dbReference type="GO" id="GO:0005576">
    <property type="term" value="C:extracellular region"/>
    <property type="evidence" value="ECO:0007669"/>
    <property type="project" value="UniProtKB-SubCell"/>
</dbReference>
<dbReference type="Gene3D" id="2.10.220.10">
    <property type="entry name" value="Hormone Receptor, Insulin-like Growth Factor Receptor 1, Chain A, domain 2"/>
    <property type="match status" value="1"/>
</dbReference>
<name>A0AAQ4RCI8_GASAC</name>
<reference evidence="7" key="2">
    <citation type="submission" date="2025-08" db="UniProtKB">
        <authorList>
            <consortium name="Ensembl"/>
        </authorList>
    </citation>
    <scope>IDENTIFICATION</scope>
</reference>
<evidence type="ECO:0000256" key="4">
    <source>
        <dbReference type="ARBA" id="ARBA00023157"/>
    </source>
</evidence>
<keyword evidence="5" id="KW-0325">Glycoprotein</keyword>
<comment type="subcellular location">
    <subcellularLocation>
        <location evidence="1">Secreted</location>
    </subcellularLocation>
</comment>
<reference evidence="7 8" key="1">
    <citation type="journal article" date="2021" name="G3 (Bethesda)">
        <title>Improved contiguity of the threespine stickleback genome using long-read sequencing.</title>
        <authorList>
            <person name="Nath S."/>
            <person name="Shaw D.E."/>
            <person name="White M.A."/>
        </authorList>
    </citation>
    <scope>NUCLEOTIDE SEQUENCE [LARGE SCALE GENOMIC DNA]</scope>
    <source>
        <strain evidence="7 8">Lake Benthic</strain>
    </source>
</reference>
<dbReference type="PANTHER" id="PTHR46987:SF1">
    <property type="entry name" value="R-SPONDIN-3"/>
    <property type="match status" value="1"/>
</dbReference>
<dbReference type="InterPro" id="IPR051514">
    <property type="entry name" value="R-spondin"/>
</dbReference>
<evidence type="ECO:0000256" key="1">
    <source>
        <dbReference type="ARBA" id="ARBA00004613"/>
    </source>
</evidence>
<keyword evidence="8" id="KW-1185">Reference proteome</keyword>